<dbReference type="InterPro" id="IPR001680">
    <property type="entry name" value="WD40_rpt"/>
</dbReference>
<dbReference type="SUPFAM" id="SSF50978">
    <property type="entry name" value="WD40 repeat-like"/>
    <property type="match status" value="2"/>
</dbReference>
<protein>
    <recommendedName>
        <fullName evidence="5">Nephrocystin 3-like N-terminal domain-containing protein</fullName>
    </recommendedName>
</protein>
<accession>A0A8H2X1Z7</accession>
<dbReference type="InterPro" id="IPR056884">
    <property type="entry name" value="NPHP3-like_N"/>
</dbReference>
<feature type="repeat" description="WD" evidence="3">
    <location>
        <begin position="852"/>
        <end position="886"/>
    </location>
</feature>
<evidence type="ECO:0000313" key="7">
    <source>
        <dbReference type="Proteomes" id="UP000663840"/>
    </source>
</evidence>
<comment type="caution">
    <text evidence="6">The sequence shown here is derived from an EMBL/GenBank/DDBJ whole genome shotgun (WGS) entry which is preliminary data.</text>
</comment>
<dbReference type="PANTHER" id="PTHR19848:SF8">
    <property type="entry name" value="F-BOX AND WD REPEAT DOMAIN CONTAINING 7"/>
    <property type="match status" value="1"/>
</dbReference>
<gene>
    <name evidence="6" type="ORF">RDB_LOCUS44403</name>
</gene>
<feature type="repeat" description="WD" evidence="3">
    <location>
        <begin position="931"/>
        <end position="972"/>
    </location>
</feature>
<dbReference type="SMART" id="SM00320">
    <property type="entry name" value="WD40"/>
    <property type="match status" value="10"/>
</dbReference>
<dbReference type="Pfam" id="PF00400">
    <property type="entry name" value="WD40"/>
    <property type="match status" value="8"/>
</dbReference>
<dbReference type="InterPro" id="IPR019775">
    <property type="entry name" value="WD40_repeat_CS"/>
</dbReference>
<evidence type="ECO:0000256" key="1">
    <source>
        <dbReference type="ARBA" id="ARBA00022574"/>
    </source>
</evidence>
<dbReference type="PROSITE" id="PS50082">
    <property type="entry name" value="WD_REPEATS_2"/>
    <property type="match status" value="9"/>
</dbReference>
<feature type="repeat" description="WD" evidence="3">
    <location>
        <begin position="888"/>
        <end position="920"/>
    </location>
</feature>
<dbReference type="PROSITE" id="PS00678">
    <property type="entry name" value="WD_REPEATS_1"/>
    <property type="match status" value="2"/>
</dbReference>
<reference evidence="6" key="1">
    <citation type="submission" date="2021-01" db="EMBL/GenBank/DDBJ databases">
        <authorList>
            <person name="Kaushik A."/>
        </authorList>
    </citation>
    <scope>NUCLEOTIDE SEQUENCE</scope>
    <source>
        <strain evidence="6">AG1-1A</strain>
    </source>
</reference>
<dbReference type="Pfam" id="PF24883">
    <property type="entry name" value="NPHP3_N"/>
    <property type="match status" value="1"/>
</dbReference>
<dbReference type="Gene3D" id="2.130.10.10">
    <property type="entry name" value="YVTN repeat-like/Quinoprotein amine dehydrogenase"/>
    <property type="match status" value="4"/>
</dbReference>
<dbReference type="PROSITE" id="PS50294">
    <property type="entry name" value="WD_REPEATS_REGION"/>
    <property type="match status" value="7"/>
</dbReference>
<dbReference type="PANTHER" id="PTHR19848">
    <property type="entry name" value="WD40 REPEAT PROTEIN"/>
    <property type="match status" value="1"/>
</dbReference>
<evidence type="ECO:0000256" key="2">
    <source>
        <dbReference type="ARBA" id="ARBA00022737"/>
    </source>
</evidence>
<evidence type="ECO:0000313" key="6">
    <source>
        <dbReference type="EMBL" id="CAE6410840.1"/>
    </source>
</evidence>
<dbReference type="InterPro" id="IPR036322">
    <property type="entry name" value="WD40_repeat_dom_sf"/>
</dbReference>
<feature type="domain" description="Nephrocystin 3-like N-terminal" evidence="5">
    <location>
        <begin position="299"/>
        <end position="454"/>
    </location>
</feature>
<sequence>MELTQGLFSPGISSPNAVQTRIRASTSRRQRVWQFLRNPFSIVTSSQPAIEHATTLGPSSSHDSAPETNPQSAPTDSIYTSPQSVDTLPYPPEPQSTHTLSEVSLPRSIGHIVVANAFNFHDDTSSAVENTVRAVLRESLQALKTNLADLGSAIDILLHLFDMTEQGAQTHGDYERYMIDLTKLCDSIVKHSGESLSPRVSNCIINVVTEVEQRANEISTGDLRNPQVLGNSRIYNGIVEQIREIVLLFQQLQWDFNDDLLNKWLEAFNPVRQAKYNSILARAVHRHECSQGTSDEILSQIDTWLSDPGQPAILWMTGLAGSGKTTIAYTLSERLERQNLLAASFFCTHGFTNCRDTARIIPTVAYQLARRSTLIHSTLADILCEAPDFESLSVEQQFQRFIQGPLELAYGSLPESFVVVVDGLEECTDTTGVESIYHLLGNVKLPLKVFITSRQQGHITLPQLVPGKDYLALDLSSIDPMSVQTDIACYFQNELAPMILSSIQLSQLIDQCDYSFVNAVYISRYINSGNHRSDVFERLQLVTQRKSNSVKKHVEISKSREAVLNCLWKEDVPNHKTEDVRAILQTILCVMKPISMPVVIALAGISDSDRALAAFYLLESVIVQSEENCPTSVLELSFSDFVFDRNWPEPRLCDVVVQNQLLAERCFFVMEKELRFNVCDIESSFIPDQRLEDLERRIEKNISPSLAYACRSWGTHLALAAPSVVLEALLEKFIRFSLLFWLEVINLRQEVQTGIESLVKSKEWLDQQRPNGSALKVLVDDALEFLKVFKSSRASQSTSHIYISSLPFCPRTSSVYKNYWSQMRGLLKLKGTLMGDRQEDVAPTTWYIGSGVYSVAYSPNGTRIATGSQDGTVAILNSHDGTPLFNPLRAHREWVSAVVFSADGHFIASGSGDNTILVWDAYHGQLKSGPFEGHTGAICSISFSHDANLIVSGSRDGSIRVWSLHSASLVQGPLTVRSNPIRSVAFSPDSAFIACASDDHIINLWDWRNSVIKVSYKGHKNWVWSVAFTSDGTRLVSGSWDKTIRVWSTSSGLLLAGPFKGHTDWVYSVAVSPDNNQVASGSFDRTVRVWSINDGTLVAGPFIGHTGWIYSVAYSPDGAHLISGSQDGTIRVWNVASSAQQFVSDISSLSFSGTGASIFAKSNEDIVWVWDISSKNNASNHFNRMNDPHIPFPLSSPQARIQNDGDHTLQVVGIDGFMVFGSLEGQIDQLSSFALSNDKAHLITGWRDCTVQLWNLSPSKLATGPLYGHTGAVTAVALSPDGSRIASYSGEDHTVRVWIARSTAVNIILPVISLPDLPDRHQSHPRVMRYWHIREDGWVVDDDSNQLLWIPEDISLRQIWLSPHAEFIVNQNGLLRFPRHELLLGIRWSGCYVFR</sequence>
<dbReference type="InterPro" id="IPR015943">
    <property type="entry name" value="WD40/YVTN_repeat-like_dom_sf"/>
</dbReference>
<keyword evidence="1 3" id="KW-0853">WD repeat</keyword>
<dbReference type="Gene3D" id="3.40.50.300">
    <property type="entry name" value="P-loop containing nucleotide triphosphate hydrolases"/>
    <property type="match status" value="1"/>
</dbReference>
<dbReference type="Proteomes" id="UP000663840">
    <property type="component" value="Unassembled WGS sequence"/>
</dbReference>
<dbReference type="PRINTS" id="PR00320">
    <property type="entry name" value="GPROTEINBRPT"/>
</dbReference>
<dbReference type="InterPro" id="IPR020472">
    <property type="entry name" value="WD40_PAC1"/>
</dbReference>
<feature type="compositionally biased region" description="Polar residues" evidence="4">
    <location>
        <begin position="11"/>
        <end position="23"/>
    </location>
</feature>
<feature type="region of interest" description="Disordered" evidence="4">
    <location>
        <begin position="51"/>
        <end position="102"/>
    </location>
</feature>
<name>A0A8H2X1Z7_9AGAM</name>
<feature type="repeat" description="WD" evidence="3">
    <location>
        <begin position="1016"/>
        <end position="1057"/>
    </location>
</feature>
<feature type="repeat" description="WD" evidence="3">
    <location>
        <begin position="974"/>
        <end position="1006"/>
    </location>
</feature>
<feature type="repeat" description="WD" evidence="3">
    <location>
        <begin position="1266"/>
        <end position="1298"/>
    </location>
</feature>
<proteinExistence type="predicted"/>
<dbReference type="CDD" id="cd00200">
    <property type="entry name" value="WD40"/>
    <property type="match status" value="1"/>
</dbReference>
<feature type="repeat" description="WD" evidence="3">
    <location>
        <begin position="1102"/>
        <end position="1143"/>
    </location>
</feature>
<evidence type="ECO:0000256" key="4">
    <source>
        <dbReference type="SAM" id="MobiDB-lite"/>
    </source>
</evidence>
<evidence type="ECO:0000259" key="5">
    <source>
        <dbReference type="Pfam" id="PF24883"/>
    </source>
</evidence>
<feature type="repeat" description="WD" evidence="3">
    <location>
        <begin position="1059"/>
        <end position="1100"/>
    </location>
</feature>
<evidence type="ECO:0000256" key="3">
    <source>
        <dbReference type="PROSITE-ProRule" id="PRU00221"/>
    </source>
</evidence>
<dbReference type="SUPFAM" id="SSF52540">
    <property type="entry name" value="P-loop containing nucleoside triphosphate hydrolases"/>
    <property type="match status" value="1"/>
</dbReference>
<keyword evidence="2" id="KW-0677">Repeat</keyword>
<dbReference type="EMBL" id="CAJMWR010000991">
    <property type="protein sequence ID" value="CAE6410840.1"/>
    <property type="molecule type" value="Genomic_DNA"/>
</dbReference>
<feature type="repeat" description="WD" evidence="3">
    <location>
        <begin position="1223"/>
        <end position="1264"/>
    </location>
</feature>
<feature type="compositionally biased region" description="Polar residues" evidence="4">
    <location>
        <begin position="56"/>
        <end position="86"/>
    </location>
</feature>
<organism evidence="6 7">
    <name type="scientific">Rhizoctonia solani</name>
    <dbReference type="NCBI Taxonomy" id="456999"/>
    <lineage>
        <taxon>Eukaryota</taxon>
        <taxon>Fungi</taxon>
        <taxon>Dikarya</taxon>
        <taxon>Basidiomycota</taxon>
        <taxon>Agaricomycotina</taxon>
        <taxon>Agaricomycetes</taxon>
        <taxon>Cantharellales</taxon>
        <taxon>Ceratobasidiaceae</taxon>
        <taxon>Rhizoctonia</taxon>
    </lineage>
</organism>
<feature type="region of interest" description="Disordered" evidence="4">
    <location>
        <begin position="1"/>
        <end position="23"/>
    </location>
</feature>
<dbReference type="InterPro" id="IPR027417">
    <property type="entry name" value="P-loop_NTPase"/>
</dbReference>